<dbReference type="PANTHER" id="PTHR45982:SF1">
    <property type="entry name" value="REGULATOR OF CHROMOSOME CONDENSATION"/>
    <property type="match status" value="1"/>
</dbReference>
<evidence type="ECO:0000313" key="2">
    <source>
        <dbReference type="EMBL" id="ANF52067.1"/>
    </source>
</evidence>
<dbReference type="Proteomes" id="UP000077824">
    <property type="component" value="Chromosome"/>
</dbReference>
<dbReference type="PANTHER" id="PTHR45982">
    <property type="entry name" value="REGULATOR OF CHROMOSOME CONDENSATION"/>
    <property type="match status" value="1"/>
</dbReference>
<keyword evidence="3" id="KW-1185">Reference proteome</keyword>
<proteinExistence type="predicted"/>
<keyword evidence="1" id="KW-0732">Signal</keyword>
<reference evidence="2 3" key="1">
    <citation type="submission" date="2016-04" db="EMBL/GenBank/DDBJ databases">
        <title>Complete Genome Sequence of Chryseobacterium sp. IHBB 10212.</title>
        <authorList>
            <person name="Pal M."/>
            <person name="Swarnkar M.K."/>
            <person name="Kaushal K."/>
            <person name="Chhibber S."/>
            <person name="Singh A.K."/>
            <person name="Gulati A."/>
        </authorList>
    </citation>
    <scope>NUCLEOTIDE SEQUENCE [LARGE SCALE GENOMIC DNA]</scope>
    <source>
        <strain evidence="2 3">IHBB 10212</strain>
    </source>
</reference>
<dbReference type="AlphaFoldDB" id="A0A172XYH5"/>
<dbReference type="SUPFAM" id="SSF50985">
    <property type="entry name" value="RCC1/BLIP-II"/>
    <property type="match status" value="2"/>
</dbReference>
<dbReference type="InterPro" id="IPR051553">
    <property type="entry name" value="Ran_GTPase-activating"/>
</dbReference>
<protein>
    <recommendedName>
        <fullName evidence="4">Chromosome condensation regulator RCC1</fullName>
    </recommendedName>
</protein>
<accession>A0A172XYH5</accession>
<evidence type="ECO:0000256" key="1">
    <source>
        <dbReference type="SAM" id="SignalP"/>
    </source>
</evidence>
<feature type="chain" id="PRO_5008003994" description="Chromosome condensation regulator RCC1" evidence="1">
    <location>
        <begin position="30"/>
        <end position="437"/>
    </location>
</feature>
<dbReference type="RefSeq" id="WP_066757159.1">
    <property type="nucleotide sequence ID" value="NZ_CP015199.1"/>
</dbReference>
<dbReference type="InterPro" id="IPR009091">
    <property type="entry name" value="RCC1/BLIP-II"/>
</dbReference>
<name>A0A172XYH5_9FLAO</name>
<dbReference type="EMBL" id="CP015199">
    <property type="protein sequence ID" value="ANF52067.1"/>
    <property type="molecule type" value="Genomic_DNA"/>
</dbReference>
<dbReference type="InterPro" id="IPR000408">
    <property type="entry name" value="Reg_chr_condens"/>
</dbReference>
<organism evidence="2 3">
    <name type="scientific">Chryseobacterium glaciei</name>
    <dbReference type="NCBI Taxonomy" id="1685010"/>
    <lineage>
        <taxon>Bacteria</taxon>
        <taxon>Pseudomonadati</taxon>
        <taxon>Bacteroidota</taxon>
        <taxon>Flavobacteriia</taxon>
        <taxon>Flavobacteriales</taxon>
        <taxon>Weeksellaceae</taxon>
        <taxon>Chryseobacterium group</taxon>
        <taxon>Chryseobacterium</taxon>
    </lineage>
</organism>
<evidence type="ECO:0008006" key="4">
    <source>
        <dbReference type="Google" id="ProtNLM"/>
    </source>
</evidence>
<dbReference type="STRING" id="1685010.A0O34_16775"/>
<dbReference type="Gene3D" id="2.130.10.30">
    <property type="entry name" value="Regulator of chromosome condensation 1/beta-lactamase-inhibitor protein II"/>
    <property type="match status" value="2"/>
</dbReference>
<dbReference type="PRINTS" id="PR00633">
    <property type="entry name" value="RCCNDNSATION"/>
</dbReference>
<feature type="signal peptide" evidence="1">
    <location>
        <begin position="1"/>
        <end position="29"/>
    </location>
</feature>
<evidence type="ECO:0000313" key="3">
    <source>
        <dbReference type="Proteomes" id="UP000077824"/>
    </source>
</evidence>
<dbReference type="KEGG" id="chh:A0O34_16775"/>
<dbReference type="Pfam" id="PF13540">
    <property type="entry name" value="RCC1_2"/>
    <property type="match status" value="1"/>
</dbReference>
<dbReference type="Pfam" id="PF00415">
    <property type="entry name" value="RCC1"/>
    <property type="match status" value="3"/>
</dbReference>
<dbReference type="PROSITE" id="PS50012">
    <property type="entry name" value="RCC1_3"/>
    <property type="match status" value="4"/>
</dbReference>
<sequence length="437" mass="46591">MLQIVFYGNGIKKAAFSLLMFLFSLSISAQCSLTGWTKISQGENFSIALKQDGTLWIWGRNLYGILGNGTGTSTEIKHPTQIGTETNWTDISVGRYFALGKKANGDLYGWGANDYGQLGLGNNTNVFTPTLIQQNVNKFSAGYFHTLIVKTNGTLWGAGYNDWSGLGVGTSVGWYNTFQQESSNASDWESVCGTYANSFAIKTNGTLWSAGTNIEGQTGLGTPASLGTNETANFTQIGTDTNWKSVVGGIYHTLGLKTNGELWSWGHNNNGRLGIGVTGNIYYTPQQVAGATWASIGATNEASSALKTDGTLWTWGNGTFGVLGQGTPYSGAVNVPTKVGTANNWQSIPVRSGEVSAAGIKTGGTLWSWGWDTFWQLGNGDGVAAESGSPTQVTCIDDATLAVKDIVANTTKITVYPNPVKDNMYIKSSQKINEVKI</sequence>
<gene>
    <name evidence="2" type="ORF">A0O34_16775</name>
</gene>